<evidence type="ECO:0000256" key="2">
    <source>
        <dbReference type="ARBA" id="ARBA00012438"/>
    </source>
</evidence>
<evidence type="ECO:0000256" key="9">
    <source>
        <dbReference type="SAM" id="MobiDB-lite"/>
    </source>
</evidence>
<organism evidence="14 15">
    <name type="scientific">Streptomyces coeruleofuscus</name>
    <dbReference type="NCBI Taxonomy" id="66879"/>
    <lineage>
        <taxon>Bacteria</taxon>
        <taxon>Bacillati</taxon>
        <taxon>Actinomycetota</taxon>
        <taxon>Actinomycetes</taxon>
        <taxon>Kitasatosporales</taxon>
        <taxon>Streptomycetaceae</taxon>
        <taxon>Streptomyces</taxon>
    </lineage>
</organism>
<evidence type="ECO:0000256" key="3">
    <source>
        <dbReference type="ARBA" id="ARBA00022553"/>
    </source>
</evidence>
<dbReference type="InterPro" id="IPR011712">
    <property type="entry name" value="Sig_transdc_His_kin_sub3_dim/P"/>
</dbReference>
<feature type="transmembrane region" description="Helical" evidence="10">
    <location>
        <begin position="96"/>
        <end position="113"/>
    </location>
</feature>
<keyword evidence="8" id="KW-0902">Two-component regulatory system</keyword>
<accession>A0ABN3IC49</accession>
<dbReference type="InterPro" id="IPR050482">
    <property type="entry name" value="Sensor_HK_TwoCompSys"/>
</dbReference>
<evidence type="ECO:0000256" key="5">
    <source>
        <dbReference type="ARBA" id="ARBA00022741"/>
    </source>
</evidence>
<dbReference type="InterPro" id="IPR003594">
    <property type="entry name" value="HATPase_dom"/>
</dbReference>
<keyword evidence="10" id="KW-1133">Transmembrane helix</keyword>
<evidence type="ECO:0000259" key="13">
    <source>
        <dbReference type="Pfam" id="PF07730"/>
    </source>
</evidence>
<dbReference type="Gene3D" id="3.30.565.10">
    <property type="entry name" value="Histidine kinase-like ATPase, C-terminal domain"/>
    <property type="match status" value="1"/>
</dbReference>
<protein>
    <recommendedName>
        <fullName evidence="2">histidine kinase</fullName>
        <ecNumber evidence="2">2.7.13.3</ecNumber>
    </recommendedName>
</protein>
<keyword evidence="11" id="KW-0732">Signal</keyword>
<feature type="chain" id="PRO_5046572235" description="histidine kinase" evidence="11">
    <location>
        <begin position="32"/>
        <end position="438"/>
    </location>
</feature>
<evidence type="ECO:0000256" key="6">
    <source>
        <dbReference type="ARBA" id="ARBA00022777"/>
    </source>
</evidence>
<evidence type="ECO:0000256" key="1">
    <source>
        <dbReference type="ARBA" id="ARBA00000085"/>
    </source>
</evidence>
<sequence length="438" mass="46294">MKKIFFLGRPFRTLVRPVAAALLSVGAISFAATEAGAVHPLIRGSTVLAFLATVTLTLWQPASRPWRLWTTVPVACAGSLWVTLRYQGPADNETAQWILAETLAFLVLAIPSVRHPKQGYAATVAFGLFLTIAVIPLRISLTLNPPAEQRETVGLCVIWGVAAGLSIGAACYLRSLDSRRQIAVAAERRAQRLSVARDLHDFAAHDVTGVMVLAQAAKALAKESPERALALLPQIETAGVQALQSMDRTIRIFSELDGGRDGDRGSGSERVSPDTKTAGTGRASDPGAQVGAGQAEHSGPRPSLRVEEVATLVDRFSSTGTIPARLDLAPGVLDGLPPQISSVGYRVVMEGLTNVRRHAASASQVIVDVRHTDDGDGLRISVTDDGDGQPPGIAATEREGGGTGIADLGRRVEAVGGTFMAEARHPVGWRVTAVLPFR</sequence>
<evidence type="ECO:0000313" key="15">
    <source>
        <dbReference type="Proteomes" id="UP001499986"/>
    </source>
</evidence>
<keyword evidence="10" id="KW-0472">Membrane</keyword>
<feature type="region of interest" description="Disordered" evidence="9">
    <location>
        <begin position="255"/>
        <end position="304"/>
    </location>
</feature>
<dbReference type="Pfam" id="PF07730">
    <property type="entry name" value="HisKA_3"/>
    <property type="match status" value="1"/>
</dbReference>
<feature type="domain" description="Signal transduction histidine kinase subgroup 3 dimerisation and phosphoacceptor" evidence="13">
    <location>
        <begin position="192"/>
        <end position="251"/>
    </location>
</feature>
<proteinExistence type="predicted"/>
<keyword evidence="4" id="KW-0808">Transferase</keyword>
<dbReference type="PANTHER" id="PTHR24421">
    <property type="entry name" value="NITRATE/NITRITE SENSOR PROTEIN NARX-RELATED"/>
    <property type="match status" value="1"/>
</dbReference>
<keyword evidence="7" id="KW-0067">ATP-binding</keyword>
<keyword evidence="10" id="KW-0812">Transmembrane</keyword>
<comment type="caution">
    <text evidence="14">The sequence shown here is derived from an EMBL/GenBank/DDBJ whole genome shotgun (WGS) entry which is preliminary data.</text>
</comment>
<keyword evidence="15" id="KW-1185">Reference proteome</keyword>
<evidence type="ECO:0000256" key="8">
    <source>
        <dbReference type="ARBA" id="ARBA00023012"/>
    </source>
</evidence>
<feature type="domain" description="Histidine kinase/HSP90-like ATPase" evidence="12">
    <location>
        <begin position="345"/>
        <end position="437"/>
    </location>
</feature>
<keyword evidence="5" id="KW-0547">Nucleotide-binding</keyword>
<feature type="compositionally biased region" description="Basic and acidic residues" evidence="9">
    <location>
        <begin position="257"/>
        <end position="273"/>
    </location>
</feature>
<evidence type="ECO:0000256" key="11">
    <source>
        <dbReference type="SAM" id="SignalP"/>
    </source>
</evidence>
<dbReference type="EMBL" id="BAAASE010000004">
    <property type="protein sequence ID" value="GAA2399597.1"/>
    <property type="molecule type" value="Genomic_DNA"/>
</dbReference>
<keyword evidence="3" id="KW-0597">Phosphoprotein</keyword>
<keyword evidence="6" id="KW-0418">Kinase</keyword>
<evidence type="ECO:0000256" key="7">
    <source>
        <dbReference type="ARBA" id="ARBA00022840"/>
    </source>
</evidence>
<evidence type="ECO:0000256" key="4">
    <source>
        <dbReference type="ARBA" id="ARBA00022679"/>
    </source>
</evidence>
<dbReference type="Proteomes" id="UP001499986">
    <property type="component" value="Unassembled WGS sequence"/>
</dbReference>
<dbReference type="InterPro" id="IPR036890">
    <property type="entry name" value="HATPase_C_sf"/>
</dbReference>
<feature type="signal peptide" evidence="11">
    <location>
        <begin position="1"/>
        <end position="31"/>
    </location>
</feature>
<feature type="transmembrane region" description="Helical" evidence="10">
    <location>
        <begin position="120"/>
        <end position="140"/>
    </location>
</feature>
<dbReference type="PANTHER" id="PTHR24421:SF10">
    <property type="entry name" value="NITRATE_NITRITE SENSOR PROTEIN NARQ"/>
    <property type="match status" value="1"/>
</dbReference>
<feature type="transmembrane region" description="Helical" evidence="10">
    <location>
        <begin position="66"/>
        <end position="84"/>
    </location>
</feature>
<evidence type="ECO:0000256" key="10">
    <source>
        <dbReference type="SAM" id="Phobius"/>
    </source>
</evidence>
<feature type="region of interest" description="Disordered" evidence="9">
    <location>
        <begin position="384"/>
        <end position="403"/>
    </location>
</feature>
<evidence type="ECO:0000313" key="14">
    <source>
        <dbReference type="EMBL" id="GAA2399597.1"/>
    </source>
</evidence>
<name>A0ABN3IC49_9ACTN</name>
<feature type="transmembrane region" description="Helical" evidence="10">
    <location>
        <begin position="152"/>
        <end position="173"/>
    </location>
</feature>
<dbReference type="Pfam" id="PF02518">
    <property type="entry name" value="HATPase_c"/>
    <property type="match status" value="1"/>
</dbReference>
<dbReference type="CDD" id="cd16917">
    <property type="entry name" value="HATPase_UhpB-NarQ-NarX-like"/>
    <property type="match status" value="1"/>
</dbReference>
<comment type="catalytic activity">
    <reaction evidence="1">
        <text>ATP + protein L-histidine = ADP + protein N-phospho-L-histidine.</text>
        <dbReference type="EC" id="2.7.13.3"/>
    </reaction>
</comment>
<evidence type="ECO:0000259" key="12">
    <source>
        <dbReference type="Pfam" id="PF02518"/>
    </source>
</evidence>
<feature type="transmembrane region" description="Helical" evidence="10">
    <location>
        <begin position="41"/>
        <end position="59"/>
    </location>
</feature>
<reference evidence="14 15" key="1">
    <citation type="journal article" date="2019" name="Int. J. Syst. Evol. Microbiol.">
        <title>The Global Catalogue of Microorganisms (GCM) 10K type strain sequencing project: providing services to taxonomists for standard genome sequencing and annotation.</title>
        <authorList>
            <consortium name="The Broad Institute Genomics Platform"/>
            <consortium name="The Broad Institute Genome Sequencing Center for Infectious Disease"/>
            <person name="Wu L."/>
            <person name="Ma J."/>
        </authorList>
    </citation>
    <scope>NUCLEOTIDE SEQUENCE [LARGE SCALE GENOMIC DNA]</scope>
    <source>
        <strain evidence="14 15">JCM 4358</strain>
    </source>
</reference>
<dbReference type="Gene3D" id="1.20.5.1930">
    <property type="match status" value="1"/>
</dbReference>
<dbReference type="EC" id="2.7.13.3" evidence="2"/>
<dbReference type="SUPFAM" id="SSF55874">
    <property type="entry name" value="ATPase domain of HSP90 chaperone/DNA topoisomerase II/histidine kinase"/>
    <property type="match status" value="1"/>
</dbReference>
<gene>
    <name evidence="14" type="ORF">GCM10010255_35240</name>
</gene>